<feature type="compositionally biased region" description="Polar residues" evidence="7">
    <location>
        <begin position="359"/>
        <end position="370"/>
    </location>
</feature>
<comment type="caution">
    <text evidence="9">The sequence shown here is derived from an EMBL/GenBank/DDBJ whole genome shotgun (WGS) entry which is preliminary data.</text>
</comment>
<feature type="compositionally biased region" description="Pro residues" evidence="7">
    <location>
        <begin position="115"/>
        <end position="128"/>
    </location>
</feature>
<organism evidence="9 10">
    <name type="scientific">Penicillium coprophilum</name>
    <dbReference type="NCBI Taxonomy" id="36646"/>
    <lineage>
        <taxon>Eukaryota</taxon>
        <taxon>Fungi</taxon>
        <taxon>Dikarya</taxon>
        <taxon>Ascomycota</taxon>
        <taxon>Pezizomycotina</taxon>
        <taxon>Eurotiomycetes</taxon>
        <taxon>Eurotiomycetidae</taxon>
        <taxon>Eurotiales</taxon>
        <taxon>Aspergillaceae</taxon>
        <taxon>Penicillium</taxon>
    </lineage>
</organism>
<keyword evidence="10" id="KW-1185">Reference proteome</keyword>
<feature type="region of interest" description="Disordered" evidence="7">
    <location>
        <begin position="186"/>
        <end position="223"/>
    </location>
</feature>
<keyword evidence="2" id="KW-0862">Zinc</keyword>
<reference evidence="10" key="1">
    <citation type="journal article" date="2017" name="Nat. Microbiol.">
        <title>Global analysis of biosynthetic gene clusters reveals vast potential of secondary metabolite production in Penicillium species.</title>
        <authorList>
            <person name="Nielsen J.C."/>
            <person name="Grijseels S."/>
            <person name="Prigent S."/>
            <person name="Ji B."/>
            <person name="Dainat J."/>
            <person name="Nielsen K.F."/>
            <person name="Frisvad J.C."/>
            <person name="Workman M."/>
            <person name="Nielsen J."/>
        </authorList>
    </citation>
    <scope>NUCLEOTIDE SEQUENCE [LARGE SCALE GENOMIC DNA]</scope>
    <source>
        <strain evidence="10">IBT 31321</strain>
    </source>
</reference>
<feature type="region of interest" description="Disordered" evidence="7">
    <location>
        <begin position="329"/>
        <end position="407"/>
    </location>
</feature>
<feature type="compositionally biased region" description="Low complexity" evidence="7">
    <location>
        <begin position="53"/>
        <end position="66"/>
    </location>
</feature>
<dbReference type="PROSITE" id="PS50048">
    <property type="entry name" value="ZN2_CY6_FUNGAL_2"/>
    <property type="match status" value="1"/>
</dbReference>
<dbReference type="SUPFAM" id="SSF57701">
    <property type="entry name" value="Zn2/Cys6 DNA-binding domain"/>
    <property type="match status" value="1"/>
</dbReference>
<keyword evidence="6" id="KW-0539">Nucleus</keyword>
<protein>
    <recommendedName>
        <fullName evidence="8">Zn(2)-C6 fungal-type domain-containing protein</fullName>
    </recommendedName>
</protein>
<dbReference type="PANTHER" id="PTHR47659:SF4">
    <property type="entry name" value="ZN(II)2CYS6 TRANSCRIPTION FACTOR (EUROFUNG)"/>
    <property type="match status" value="1"/>
</dbReference>
<evidence type="ECO:0000256" key="1">
    <source>
        <dbReference type="ARBA" id="ARBA00022723"/>
    </source>
</evidence>
<gene>
    <name evidence="9" type="ORF">PENCOP_c002G07694</name>
</gene>
<keyword evidence="5" id="KW-0804">Transcription</keyword>
<dbReference type="GO" id="GO:0003677">
    <property type="term" value="F:DNA binding"/>
    <property type="evidence" value="ECO:0007669"/>
    <property type="project" value="UniProtKB-KW"/>
</dbReference>
<dbReference type="PROSITE" id="PS00463">
    <property type="entry name" value="ZN2_CY6_FUNGAL_1"/>
    <property type="match status" value="1"/>
</dbReference>
<sequence length="514" mass="55763">MQSLVLHPPSLTISQFGQPRFNQGPERLPLNRSWSPNARGCSPRAPIPYQSMSGSPPAKPSEPSAEIKPRGHPSSPIPAERSVSALELSQISVNEPLPRLGYNEQGPVYAGSPRPGAPPCPPQAPDPTQPTGRSLAQKSTRRTKAHVASACVNCKKKHLGCDPARPCRRCVLAGKASTCVDVTHKKRGRPPLKAEDSSLRSYTTHLDNPTIPAEAHPAMPPRRTTMHRATSSRELRPMPDLQGFADASSAGVRTPHRWSASVFPLTRPMDPSPTVPGGMIRRPFSSSGPPSHSVPTHSHVPSPYMPMTGGFNPALKVNTMSSMERRFPTYGMPALPPPTSPPQHQPPPVSIPFLPYNETPGNSIRSTNDPRVSLSPRDPYNIESPVRLPPIHQATAGPPPPHHVHRLSDPYPMNWTFPGREETLPDPRVVPLHRSAGPAFNYSIPHQRSSSITSATMDPIPRHLGPVELPSPIQIPSSSSPSITRTAPPTTEAEGHDNRPIKRRKMALDDMVNG</sequence>
<dbReference type="CDD" id="cd00067">
    <property type="entry name" value="GAL4"/>
    <property type="match status" value="1"/>
</dbReference>
<accession>A0A1V6V2E9</accession>
<dbReference type="InterPro" id="IPR036864">
    <property type="entry name" value="Zn2-C6_fun-type_DNA-bd_sf"/>
</dbReference>
<feature type="domain" description="Zn(2)-C6 fungal-type" evidence="8">
    <location>
        <begin position="150"/>
        <end position="181"/>
    </location>
</feature>
<dbReference type="InterPro" id="IPR001138">
    <property type="entry name" value="Zn2Cys6_DnaBD"/>
</dbReference>
<dbReference type="STRING" id="36646.A0A1V6V2E9"/>
<proteinExistence type="predicted"/>
<feature type="compositionally biased region" description="Polar residues" evidence="7">
    <location>
        <begin position="444"/>
        <end position="456"/>
    </location>
</feature>
<evidence type="ECO:0000256" key="4">
    <source>
        <dbReference type="ARBA" id="ARBA00023125"/>
    </source>
</evidence>
<dbReference type="Gene3D" id="4.10.240.10">
    <property type="entry name" value="Zn(2)-C6 fungal-type DNA-binding domain"/>
    <property type="match status" value="1"/>
</dbReference>
<keyword evidence="1" id="KW-0479">Metal-binding</keyword>
<dbReference type="SMART" id="SM00066">
    <property type="entry name" value="GAL4"/>
    <property type="match status" value="1"/>
</dbReference>
<evidence type="ECO:0000256" key="5">
    <source>
        <dbReference type="ARBA" id="ARBA00023163"/>
    </source>
</evidence>
<evidence type="ECO:0000256" key="3">
    <source>
        <dbReference type="ARBA" id="ARBA00023015"/>
    </source>
</evidence>
<feature type="compositionally biased region" description="Pro residues" evidence="7">
    <location>
        <begin position="334"/>
        <end position="350"/>
    </location>
</feature>
<evidence type="ECO:0000313" key="10">
    <source>
        <dbReference type="Proteomes" id="UP000191500"/>
    </source>
</evidence>
<evidence type="ECO:0000256" key="2">
    <source>
        <dbReference type="ARBA" id="ARBA00022833"/>
    </source>
</evidence>
<dbReference type="EMBL" id="MDDG01000002">
    <property type="protein sequence ID" value="OQE44850.1"/>
    <property type="molecule type" value="Genomic_DNA"/>
</dbReference>
<dbReference type="AlphaFoldDB" id="A0A1V6V2E9"/>
<evidence type="ECO:0000256" key="7">
    <source>
        <dbReference type="SAM" id="MobiDB-lite"/>
    </source>
</evidence>
<keyword evidence="4" id="KW-0238">DNA-binding</keyword>
<name>A0A1V6V2E9_9EURO</name>
<dbReference type="GO" id="GO:0000981">
    <property type="term" value="F:DNA-binding transcription factor activity, RNA polymerase II-specific"/>
    <property type="evidence" value="ECO:0007669"/>
    <property type="project" value="InterPro"/>
</dbReference>
<keyword evidence="3" id="KW-0805">Transcription regulation</keyword>
<evidence type="ECO:0000259" key="8">
    <source>
        <dbReference type="PROSITE" id="PS50048"/>
    </source>
</evidence>
<dbReference type="Proteomes" id="UP000191500">
    <property type="component" value="Unassembled WGS sequence"/>
</dbReference>
<feature type="region of interest" description="Disordered" evidence="7">
    <location>
        <begin position="97"/>
        <end position="141"/>
    </location>
</feature>
<feature type="region of interest" description="Disordered" evidence="7">
    <location>
        <begin position="15"/>
        <end position="83"/>
    </location>
</feature>
<dbReference type="GO" id="GO:0008270">
    <property type="term" value="F:zinc ion binding"/>
    <property type="evidence" value="ECO:0007669"/>
    <property type="project" value="InterPro"/>
</dbReference>
<feature type="compositionally biased region" description="Low complexity" evidence="7">
    <location>
        <begin position="470"/>
        <end position="491"/>
    </location>
</feature>
<dbReference type="InterPro" id="IPR050335">
    <property type="entry name" value="ERT1_acuK_gluconeogen_tf"/>
</dbReference>
<evidence type="ECO:0000313" key="9">
    <source>
        <dbReference type="EMBL" id="OQE44850.1"/>
    </source>
</evidence>
<evidence type="ECO:0000256" key="6">
    <source>
        <dbReference type="ARBA" id="ARBA00023242"/>
    </source>
</evidence>
<feature type="region of interest" description="Disordered" evidence="7">
    <location>
        <begin position="440"/>
        <end position="514"/>
    </location>
</feature>
<dbReference type="PANTHER" id="PTHR47659">
    <property type="entry name" value="ZN(II)2CYS6 TRANSCRIPTION FACTOR (EUROFUNG)-RELATED"/>
    <property type="match status" value="1"/>
</dbReference>